<protein>
    <recommendedName>
        <fullName evidence="5">Secreted protein</fullName>
    </recommendedName>
</protein>
<sequence length="132" mass="13319">MKRFAAGVVAAATALSLSTGVASAQTEGDWEDLGTLIGAAVIGEVNGYSQPHKASTETSSDAMNNMDSDAARGSAKAHVDFNTSSWQNDAKNGYALGTTADILWGLGIAAAILGAAYTAVQNGLVPGVSLPF</sequence>
<dbReference type="PATRIC" id="fig|156976.3.peg.1887"/>
<dbReference type="KEGG" id="crie:AK829_09425"/>
<organism evidence="3 4">
    <name type="scientific">Corynebacterium riegelii</name>
    <dbReference type="NCBI Taxonomy" id="156976"/>
    <lineage>
        <taxon>Bacteria</taxon>
        <taxon>Bacillati</taxon>
        <taxon>Actinomycetota</taxon>
        <taxon>Actinomycetes</taxon>
        <taxon>Mycobacteriales</taxon>
        <taxon>Corynebacteriaceae</taxon>
        <taxon>Corynebacterium</taxon>
    </lineage>
</organism>
<evidence type="ECO:0000313" key="4">
    <source>
        <dbReference type="Proteomes" id="UP000060016"/>
    </source>
</evidence>
<reference evidence="3 4" key="1">
    <citation type="submission" date="2015-08" db="EMBL/GenBank/DDBJ databases">
        <authorList>
            <person name="Babu N.S."/>
            <person name="Beckwith C.J."/>
            <person name="Beseler K.G."/>
            <person name="Brison A."/>
            <person name="Carone J.V."/>
            <person name="Caskin T.P."/>
            <person name="Diamond M."/>
            <person name="Durham M.E."/>
            <person name="Foxe J.M."/>
            <person name="Go M."/>
            <person name="Henderson B.A."/>
            <person name="Jones I.B."/>
            <person name="McGettigan J.A."/>
            <person name="Micheletti S.J."/>
            <person name="Nasrallah M.E."/>
            <person name="Ortiz D."/>
            <person name="Piller C.R."/>
            <person name="Privatt S.R."/>
            <person name="Schneider S.L."/>
            <person name="Sharp S."/>
            <person name="Smith T.C."/>
            <person name="Stanton J.D."/>
            <person name="Ullery H.E."/>
            <person name="Wilson R.J."/>
            <person name="Serrano M.G."/>
            <person name="Buck G."/>
            <person name="Lee V."/>
            <person name="Wang Y."/>
            <person name="Carvalho R."/>
            <person name="Voegtly L."/>
            <person name="Shi R."/>
            <person name="Duckworth R."/>
            <person name="Johnson A."/>
            <person name="Loviza R."/>
            <person name="Walstead R."/>
            <person name="Shah Z."/>
            <person name="Kiflezghi M."/>
            <person name="Wade K."/>
            <person name="Ball S.L."/>
            <person name="Bradley K.W."/>
            <person name="Asai D.J."/>
            <person name="Bowman C.A."/>
            <person name="Russell D.A."/>
            <person name="Pope W.H."/>
            <person name="Jacobs-Sera D."/>
            <person name="Hendrix R.W."/>
            <person name="Hatfull G.F."/>
        </authorList>
    </citation>
    <scope>NUCLEOTIDE SEQUENCE [LARGE SCALE GENOMIC DNA]</scope>
    <source>
        <strain evidence="3 4">PUDD_83A45</strain>
    </source>
</reference>
<evidence type="ECO:0008006" key="5">
    <source>
        <dbReference type="Google" id="ProtNLM"/>
    </source>
</evidence>
<dbReference type="RefSeq" id="WP_052205609.1">
    <property type="nucleotide sequence ID" value="NZ_CAUPEA010000073.1"/>
</dbReference>
<accession>A0A0K1RD19</accession>
<name>A0A0K1RD19_9CORY</name>
<keyword evidence="4" id="KW-1185">Reference proteome</keyword>
<evidence type="ECO:0000256" key="2">
    <source>
        <dbReference type="SAM" id="SignalP"/>
    </source>
</evidence>
<keyword evidence="1" id="KW-0472">Membrane</keyword>
<keyword evidence="1" id="KW-0812">Transmembrane</keyword>
<proteinExistence type="predicted"/>
<gene>
    <name evidence="3" type="ORF">AK829_09425</name>
</gene>
<feature type="chain" id="PRO_5005468166" description="Secreted protein" evidence="2">
    <location>
        <begin position="25"/>
        <end position="132"/>
    </location>
</feature>
<dbReference type="EMBL" id="CP012342">
    <property type="protein sequence ID" value="AKV59325.1"/>
    <property type="molecule type" value="Genomic_DNA"/>
</dbReference>
<keyword evidence="2" id="KW-0732">Signal</keyword>
<dbReference type="Proteomes" id="UP000060016">
    <property type="component" value="Chromosome"/>
</dbReference>
<keyword evidence="1" id="KW-1133">Transmembrane helix</keyword>
<evidence type="ECO:0000256" key="1">
    <source>
        <dbReference type="SAM" id="Phobius"/>
    </source>
</evidence>
<feature type="signal peptide" evidence="2">
    <location>
        <begin position="1"/>
        <end position="24"/>
    </location>
</feature>
<dbReference type="AlphaFoldDB" id="A0A0K1RD19"/>
<evidence type="ECO:0000313" key="3">
    <source>
        <dbReference type="EMBL" id="AKV59325.1"/>
    </source>
</evidence>
<feature type="transmembrane region" description="Helical" evidence="1">
    <location>
        <begin position="102"/>
        <end position="120"/>
    </location>
</feature>